<keyword evidence="3" id="KW-1185">Reference proteome</keyword>
<gene>
    <name evidence="2" type="ORF">D7D52_25580</name>
</gene>
<dbReference type="PANTHER" id="PTHR43245:SF13">
    <property type="entry name" value="UDP-D-APIOSE_UDP-D-XYLOSE SYNTHASE 2"/>
    <property type="match status" value="1"/>
</dbReference>
<name>A0A386ZNL3_9NOCA</name>
<sequence length="270" mass="29266">MDGMRWAALYATHNDAGTAVLLAAMERAGVRRLVLGSSVAVYGEGRYRGARGGVFYPGLRRRRDLDRGMFDHRELRSGDVLTWEPMGEDAPLRPRSAYAASKVAQEHYALAWVANTGGNAAVLRYHHLYGEPVADGRHVRSAESGVAARFRAELLAGRPPQVFEDGGQVRDFVQVRDAAVATVAAVERPLPGFVPLNIASGRPLTLWEVASTMAKAVDGPTPVVTGHCRVTDIRHVVAHPERARQALEFTARTLPAAGLAEYALRGAGRR</sequence>
<evidence type="ECO:0000313" key="2">
    <source>
        <dbReference type="EMBL" id="AYF79382.1"/>
    </source>
</evidence>
<proteinExistence type="predicted"/>
<dbReference type="InterPro" id="IPR001509">
    <property type="entry name" value="Epimerase_deHydtase"/>
</dbReference>
<protein>
    <submittedName>
        <fullName evidence="2">NAD-dependent epimerase/dehydratase family protein</fullName>
    </submittedName>
</protein>
<dbReference type="AlphaFoldDB" id="A0A386ZNL3"/>
<dbReference type="Proteomes" id="UP000267164">
    <property type="component" value="Chromosome"/>
</dbReference>
<dbReference type="Pfam" id="PF01370">
    <property type="entry name" value="Epimerase"/>
    <property type="match status" value="1"/>
</dbReference>
<dbReference type="InterPro" id="IPR050177">
    <property type="entry name" value="Lipid_A_modif_metabolic_enz"/>
</dbReference>
<organism evidence="2 3">
    <name type="scientific">Nocardia yunnanensis</name>
    <dbReference type="NCBI Taxonomy" id="2382165"/>
    <lineage>
        <taxon>Bacteria</taxon>
        <taxon>Bacillati</taxon>
        <taxon>Actinomycetota</taxon>
        <taxon>Actinomycetes</taxon>
        <taxon>Mycobacteriales</taxon>
        <taxon>Nocardiaceae</taxon>
        <taxon>Nocardia</taxon>
    </lineage>
</organism>
<evidence type="ECO:0000313" key="3">
    <source>
        <dbReference type="Proteomes" id="UP000267164"/>
    </source>
</evidence>
<dbReference type="InterPro" id="IPR036291">
    <property type="entry name" value="NAD(P)-bd_dom_sf"/>
</dbReference>
<accession>A0A386ZNL3</accession>
<dbReference type="EMBL" id="CP032568">
    <property type="protein sequence ID" value="AYF79382.1"/>
    <property type="molecule type" value="Genomic_DNA"/>
</dbReference>
<dbReference type="OrthoDB" id="9801785at2"/>
<dbReference type="SUPFAM" id="SSF51735">
    <property type="entry name" value="NAD(P)-binding Rossmann-fold domains"/>
    <property type="match status" value="1"/>
</dbReference>
<dbReference type="Gene3D" id="3.40.50.720">
    <property type="entry name" value="NAD(P)-binding Rossmann-like Domain"/>
    <property type="match status" value="1"/>
</dbReference>
<dbReference type="PANTHER" id="PTHR43245">
    <property type="entry name" value="BIFUNCTIONAL POLYMYXIN RESISTANCE PROTEIN ARNA"/>
    <property type="match status" value="1"/>
</dbReference>
<feature type="domain" description="NAD-dependent epimerase/dehydratase" evidence="1">
    <location>
        <begin position="85"/>
        <end position="190"/>
    </location>
</feature>
<reference evidence="2 3" key="1">
    <citation type="submission" date="2018-09" db="EMBL/GenBank/DDBJ databases">
        <title>Nocardia yunnanensis sp. nov., an actinomycete isolated from a soil sample.</title>
        <authorList>
            <person name="Zhang J."/>
        </authorList>
    </citation>
    <scope>NUCLEOTIDE SEQUENCE [LARGE SCALE GENOMIC DNA]</scope>
    <source>
        <strain evidence="2 3">CFHS0054</strain>
    </source>
</reference>
<evidence type="ECO:0000259" key="1">
    <source>
        <dbReference type="Pfam" id="PF01370"/>
    </source>
</evidence>
<dbReference type="KEGG" id="nyu:D7D52_25580"/>